<keyword evidence="2" id="KW-0378">Hydrolase</keyword>
<evidence type="ECO:0000313" key="3">
    <source>
        <dbReference type="Proteomes" id="UP000528964"/>
    </source>
</evidence>
<keyword evidence="3" id="KW-1185">Reference proteome</keyword>
<gene>
    <name evidence="2" type="ORF">GGR24_002162</name>
</gene>
<reference evidence="2 3" key="1">
    <citation type="submission" date="2020-08" db="EMBL/GenBank/DDBJ databases">
        <title>Genomic Encyclopedia of Type Strains, Phase IV (KMG-IV): sequencing the most valuable type-strain genomes for metagenomic binning, comparative biology and taxonomic classification.</title>
        <authorList>
            <person name="Goeker M."/>
        </authorList>
    </citation>
    <scope>NUCLEOTIDE SEQUENCE [LARGE SCALE GENOMIC DNA]</scope>
    <source>
        <strain evidence="2 3">DSM 25481</strain>
    </source>
</reference>
<sequence length="390" mass="44097">MKYVAGALTVATYQRNAIQTDLRLPRDRSLAFPLLGVFGEVGTLLSETKKKHRDEATYKGYETSVLTEIGDVLWYVSAIATRGNISLPYLMHNLDNALASWGATVPRNLKFVDIRSRTTRRLSAPTPEFDRTLLQLAAEVGLLVVDERAGRLENNQAALAGRLSAVLRALRAAADEAGVTLAEAACGNLKKIFDRWPAKKIYPRLLDDGFPKNERLPRKIRFDLIEDTNSDGKHVVPLYEGVQLGDKLTDNRMEDDDYRFHDAFHLAFAAKLGWSPNIRRLLKKKRKSVPKVDQVQDGARAVLIEEGISTWIFNHAQRLDFFDGADSVDGEILKVVRQFVEGYEVQDMPLWLWEEAILDGYTVFRELRKRRRGAVTADLDARTVTFKELP</sequence>
<dbReference type="Pfam" id="PF18722">
    <property type="entry name" value="MazG_C"/>
    <property type="match status" value="1"/>
</dbReference>
<dbReference type="SUPFAM" id="SSF101386">
    <property type="entry name" value="all-alpha NTP pyrophosphatases"/>
    <property type="match status" value="1"/>
</dbReference>
<name>A0A7W6D010_9HYPH</name>
<dbReference type="AlphaFoldDB" id="A0A7W6D010"/>
<proteinExistence type="predicted"/>
<dbReference type="InterPro" id="IPR041407">
    <property type="entry name" value="MazG_C"/>
</dbReference>
<dbReference type="RefSeq" id="WP_183395357.1">
    <property type="nucleotide sequence ID" value="NZ_JACIDR010000003.1"/>
</dbReference>
<dbReference type="GO" id="GO:0016787">
    <property type="term" value="F:hydrolase activity"/>
    <property type="evidence" value="ECO:0007669"/>
    <property type="project" value="UniProtKB-KW"/>
</dbReference>
<dbReference type="Proteomes" id="UP000528964">
    <property type="component" value="Unassembled WGS sequence"/>
</dbReference>
<comment type="caution">
    <text evidence="2">The sequence shown here is derived from an EMBL/GenBank/DDBJ whole genome shotgun (WGS) entry which is preliminary data.</text>
</comment>
<organism evidence="2 3">
    <name type="scientific">Hansschlegelia beijingensis</name>
    <dbReference type="NCBI Taxonomy" id="1133344"/>
    <lineage>
        <taxon>Bacteria</taxon>
        <taxon>Pseudomonadati</taxon>
        <taxon>Pseudomonadota</taxon>
        <taxon>Alphaproteobacteria</taxon>
        <taxon>Hyphomicrobiales</taxon>
        <taxon>Methylopilaceae</taxon>
        <taxon>Hansschlegelia</taxon>
    </lineage>
</organism>
<feature type="domain" description="MazG C-terminal" evidence="1">
    <location>
        <begin position="204"/>
        <end position="388"/>
    </location>
</feature>
<dbReference type="Gene3D" id="1.10.287.1080">
    <property type="entry name" value="MazG-like"/>
    <property type="match status" value="1"/>
</dbReference>
<dbReference type="EMBL" id="JACIDR010000003">
    <property type="protein sequence ID" value="MBB3973492.1"/>
    <property type="molecule type" value="Genomic_DNA"/>
</dbReference>
<evidence type="ECO:0000313" key="2">
    <source>
        <dbReference type="EMBL" id="MBB3973492.1"/>
    </source>
</evidence>
<protein>
    <submittedName>
        <fullName evidence="2">NTP pyrophosphatase (Non-canonical NTP hydrolase)</fullName>
    </submittedName>
</protein>
<accession>A0A7W6D010</accession>
<evidence type="ECO:0000259" key="1">
    <source>
        <dbReference type="Pfam" id="PF18722"/>
    </source>
</evidence>